<evidence type="ECO:0000313" key="11">
    <source>
        <dbReference type="EMBL" id="MBP2371469.1"/>
    </source>
</evidence>
<keyword evidence="7 11" id="KW-0456">Lyase</keyword>
<dbReference type="Pfam" id="PF12324">
    <property type="entry name" value="HTH_15"/>
    <property type="match status" value="1"/>
</dbReference>
<evidence type="ECO:0000256" key="9">
    <source>
        <dbReference type="ARBA" id="ARBA00031271"/>
    </source>
</evidence>
<dbReference type="PIRSF" id="PIRSF001458">
    <property type="entry name" value="MerB"/>
    <property type="match status" value="1"/>
</dbReference>
<evidence type="ECO:0000259" key="10">
    <source>
        <dbReference type="Pfam" id="PF12324"/>
    </source>
</evidence>
<dbReference type="GO" id="GO:0018836">
    <property type="term" value="F:alkylmercury lyase activity"/>
    <property type="evidence" value="ECO:0007669"/>
    <property type="project" value="UniProtKB-EC"/>
</dbReference>
<dbReference type="RefSeq" id="WP_210036628.1">
    <property type="nucleotide sequence ID" value="NZ_JAGINU010000002.1"/>
</dbReference>
<comment type="function">
    <text evidence="8">Cleaves the carbon-mercury bond of organomercurials such as phenylmercuric acetate. One product is Hg(2+), which is subsequently detoxified by the mercuric reductase.</text>
</comment>
<comment type="similarity">
    <text evidence="2">Belongs to the MerB family.</text>
</comment>
<dbReference type="InterPro" id="IPR024259">
    <property type="entry name" value="MerB_HTH_dom"/>
</dbReference>
<keyword evidence="12" id="KW-1185">Reference proteome</keyword>
<comment type="caution">
    <text evidence="11">The sequence shown here is derived from an EMBL/GenBank/DDBJ whole genome shotgun (WGS) entry which is preliminary data.</text>
</comment>
<protein>
    <recommendedName>
        <fullName evidence="4">Alkylmercury lyase</fullName>
        <ecNumber evidence="3">4.99.1.2</ecNumber>
    </recommendedName>
    <alternativeName>
        <fullName evidence="9">Organomercurial lyase</fullName>
    </alternativeName>
</protein>
<feature type="domain" description="Alkylmercury lyase helix-turn-helix" evidence="10">
    <location>
        <begin position="8"/>
        <end position="82"/>
    </location>
</feature>
<comment type="catalytic activity">
    <reaction evidence="1">
        <text>an alkylmercury + H(+) = an alkane + Hg(2+)</text>
        <dbReference type="Rhea" id="RHEA:18777"/>
        <dbReference type="ChEBI" id="CHEBI:15378"/>
        <dbReference type="ChEBI" id="CHEBI:16793"/>
        <dbReference type="ChEBI" id="CHEBI:18310"/>
        <dbReference type="ChEBI" id="CHEBI:83725"/>
        <dbReference type="EC" id="4.99.1.2"/>
    </reaction>
</comment>
<name>A0ABS4W768_9PSEU</name>
<dbReference type="NCBIfam" id="NF033555">
    <property type="entry name" value="lyase_MerB"/>
    <property type="match status" value="1"/>
</dbReference>
<dbReference type="InterPro" id="IPR036390">
    <property type="entry name" value="WH_DNA-bd_sf"/>
</dbReference>
<dbReference type="SUPFAM" id="SSF46785">
    <property type="entry name" value="Winged helix' DNA-binding domain"/>
    <property type="match status" value="1"/>
</dbReference>
<evidence type="ECO:0000256" key="2">
    <source>
        <dbReference type="ARBA" id="ARBA00009443"/>
    </source>
</evidence>
<evidence type="ECO:0000256" key="4">
    <source>
        <dbReference type="ARBA" id="ARBA00018180"/>
    </source>
</evidence>
<keyword evidence="6" id="KW-0476">Mercury</keyword>
<dbReference type="NCBIfam" id="NF009710">
    <property type="entry name" value="PRK13239.1"/>
    <property type="match status" value="1"/>
</dbReference>
<dbReference type="EMBL" id="JAGINU010000002">
    <property type="protein sequence ID" value="MBP2371469.1"/>
    <property type="molecule type" value="Genomic_DNA"/>
</dbReference>
<proteinExistence type="inferred from homology"/>
<organism evidence="11 12">
    <name type="scientific">Pseudonocardia parietis</name>
    <dbReference type="NCBI Taxonomy" id="570936"/>
    <lineage>
        <taxon>Bacteria</taxon>
        <taxon>Bacillati</taxon>
        <taxon>Actinomycetota</taxon>
        <taxon>Actinomycetes</taxon>
        <taxon>Pseudonocardiales</taxon>
        <taxon>Pseudonocardiaceae</taxon>
        <taxon>Pseudonocardia</taxon>
    </lineage>
</organism>
<dbReference type="PRINTS" id="PR01699">
    <property type="entry name" value="ORGNOHGLYASE"/>
</dbReference>
<dbReference type="Gene3D" id="3.30.450.410">
    <property type="match status" value="1"/>
</dbReference>
<evidence type="ECO:0000256" key="3">
    <source>
        <dbReference type="ARBA" id="ARBA00013237"/>
    </source>
</evidence>
<dbReference type="Pfam" id="PF03243">
    <property type="entry name" value="MerB"/>
    <property type="match status" value="1"/>
</dbReference>
<dbReference type="Proteomes" id="UP001519295">
    <property type="component" value="Unassembled WGS sequence"/>
</dbReference>
<evidence type="ECO:0000256" key="1">
    <source>
        <dbReference type="ARBA" id="ARBA00000165"/>
    </source>
</evidence>
<keyword evidence="5" id="KW-0475">Mercuric resistance</keyword>
<evidence type="ECO:0000256" key="8">
    <source>
        <dbReference type="ARBA" id="ARBA00025326"/>
    </source>
</evidence>
<gene>
    <name evidence="11" type="ORF">JOF36_007242</name>
</gene>
<accession>A0ABS4W768</accession>
<dbReference type="EC" id="4.99.1.2" evidence="3"/>
<evidence type="ECO:0000313" key="12">
    <source>
        <dbReference type="Proteomes" id="UP001519295"/>
    </source>
</evidence>
<sequence>MSIDAEHLATRLSETICSAPGAGGDAMGWLWPALLRELARGHPVTVDDLAHTTGRRASEVRDGLAGLSDTEYDEHGAVVGHGITLRETPHQFTVAGQALYTWCALDTLIFPTVLGRPAQVVSLTPGSGELVHLSVDPDSGITALEPATAVVSVLIPDGGASSVRAAFCDQVHFFTTAAAAQHWLTEHPGGTVLSMEEAFDLGRRLAQDMVAGGHTGCC</sequence>
<dbReference type="SUPFAM" id="SSF160387">
    <property type="entry name" value="NosL/MerB-like"/>
    <property type="match status" value="1"/>
</dbReference>
<dbReference type="InterPro" id="IPR004927">
    <property type="entry name" value="MerB"/>
</dbReference>
<reference evidence="11 12" key="1">
    <citation type="submission" date="2021-03" db="EMBL/GenBank/DDBJ databases">
        <title>Sequencing the genomes of 1000 actinobacteria strains.</title>
        <authorList>
            <person name="Klenk H.-P."/>
        </authorList>
    </citation>
    <scope>NUCLEOTIDE SEQUENCE [LARGE SCALE GENOMIC DNA]</scope>
    <source>
        <strain evidence="11 12">DSM 45256</strain>
    </source>
</reference>
<evidence type="ECO:0000256" key="7">
    <source>
        <dbReference type="ARBA" id="ARBA00023239"/>
    </source>
</evidence>
<evidence type="ECO:0000256" key="5">
    <source>
        <dbReference type="ARBA" id="ARBA00022466"/>
    </source>
</evidence>
<dbReference type="InterPro" id="IPR053717">
    <property type="entry name" value="MerB_lyase_sf"/>
</dbReference>
<evidence type="ECO:0000256" key="6">
    <source>
        <dbReference type="ARBA" id="ARBA00022914"/>
    </source>
</evidence>